<dbReference type="GO" id="GO:0003677">
    <property type="term" value="F:DNA binding"/>
    <property type="evidence" value="ECO:0007669"/>
    <property type="project" value="InterPro"/>
</dbReference>
<dbReference type="EMBL" id="NEXX01000001">
    <property type="protein sequence ID" value="OUY08526.1"/>
    <property type="molecule type" value="Genomic_DNA"/>
</dbReference>
<sequence length="113" mass="13315">MTGDEAHDSQVVKQLIDSVEAADYLLAVKGYDAENIRIFVKNKNMIPVIPMRSNSKRLSKEFDKYLYQLRYLVENVFSRLKHFRAIAIRFDKLARNDQSMVYIACMFIWCKTK</sequence>
<dbReference type="InterPro" id="IPR002559">
    <property type="entry name" value="Transposase_11"/>
</dbReference>
<name>A0A1Z9Z265_9GAMM</name>
<organism evidence="2 3">
    <name type="scientific">Acinetobacter populi</name>
    <dbReference type="NCBI Taxonomy" id="1582270"/>
    <lineage>
        <taxon>Bacteria</taxon>
        <taxon>Pseudomonadati</taxon>
        <taxon>Pseudomonadota</taxon>
        <taxon>Gammaproteobacteria</taxon>
        <taxon>Moraxellales</taxon>
        <taxon>Moraxellaceae</taxon>
        <taxon>Acinetobacter</taxon>
    </lineage>
</organism>
<dbReference type="Proteomes" id="UP000196536">
    <property type="component" value="Unassembled WGS sequence"/>
</dbReference>
<comment type="caution">
    <text evidence="2">The sequence shown here is derived from an EMBL/GenBank/DDBJ whole genome shotgun (WGS) entry which is preliminary data.</text>
</comment>
<accession>A0A1Z9Z265</accession>
<dbReference type="AlphaFoldDB" id="A0A1Z9Z265"/>
<feature type="domain" description="Transposase IS4-like" evidence="1">
    <location>
        <begin position="5"/>
        <end position="106"/>
    </location>
</feature>
<protein>
    <recommendedName>
        <fullName evidence="1">Transposase IS4-like domain-containing protein</fullName>
    </recommendedName>
</protein>
<dbReference type="GO" id="GO:0006313">
    <property type="term" value="P:DNA transposition"/>
    <property type="evidence" value="ECO:0007669"/>
    <property type="project" value="InterPro"/>
</dbReference>
<dbReference type="RefSeq" id="WP_087619193.1">
    <property type="nucleotide sequence ID" value="NZ_NEXX01000001.1"/>
</dbReference>
<dbReference type="PANTHER" id="PTHR30007:SF1">
    <property type="entry name" value="BLR1914 PROTEIN"/>
    <property type="match status" value="1"/>
</dbReference>
<evidence type="ECO:0000313" key="2">
    <source>
        <dbReference type="EMBL" id="OUY08526.1"/>
    </source>
</evidence>
<gene>
    <name evidence="2" type="ORF">CAP51_02610</name>
</gene>
<dbReference type="PANTHER" id="PTHR30007">
    <property type="entry name" value="PHP DOMAIN PROTEIN"/>
    <property type="match status" value="1"/>
</dbReference>
<dbReference type="GO" id="GO:0004803">
    <property type="term" value="F:transposase activity"/>
    <property type="evidence" value="ECO:0007669"/>
    <property type="project" value="InterPro"/>
</dbReference>
<reference evidence="2 3" key="1">
    <citation type="submission" date="2017-05" db="EMBL/GenBank/DDBJ databases">
        <title>Acinetobacter populi ANC 5415 (= PBJ7), whole genome shotgun sequencing project.</title>
        <authorList>
            <person name="Nemec A."/>
            <person name="Radolfova-Krizova L."/>
        </authorList>
    </citation>
    <scope>NUCLEOTIDE SEQUENCE [LARGE SCALE GENOMIC DNA]</scope>
    <source>
        <strain evidence="2 3">PBJ7</strain>
    </source>
</reference>
<dbReference type="Pfam" id="PF01609">
    <property type="entry name" value="DDE_Tnp_1"/>
    <property type="match status" value="1"/>
</dbReference>
<evidence type="ECO:0000259" key="1">
    <source>
        <dbReference type="Pfam" id="PF01609"/>
    </source>
</evidence>
<evidence type="ECO:0000313" key="3">
    <source>
        <dbReference type="Proteomes" id="UP000196536"/>
    </source>
</evidence>
<keyword evidence="3" id="KW-1185">Reference proteome</keyword>
<proteinExistence type="predicted"/>
<dbReference type="OrthoDB" id="1551210at2"/>